<evidence type="ECO:0000313" key="5">
    <source>
        <dbReference type="Proteomes" id="UP001055156"/>
    </source>
</evidence>
<dbReference type="PANTHER" id="PTHR43208:SF1">
    <property type="entry name" value="ABC TRANSPORTER SUBSTRATE-BINDING PROTEIN"/>
    <property type="match status" value="1"/>
</dbReference>
<keyword evidence="5" id="KW-1185">Reference proteome</keyword>
<reference evidence="4" key="2">
    <citation type="submission" date="2021-08" db="EMBL/GenBank/DDBJ databases">
        <authorList>
            <person name="Tani A."/>
            <person name="Ola A."/>
            <person name="Ogura Y."/>
            <person name="Katsura K."/>
            <person name="Hayashi T."/>
        </authorList>
    </citation>
    <scope>NUCLEOTIDE SEQUENCE</scope>
    <source>
        <strain evidence="4">NBRC 15689</strain>
    </source>
</reference>
<name>A0ABQ4TG54_METOR</name>
<dbReference type="SUPFAM" id="SSF53822">
    <property type="entry name" value="Periplasmic binding protein-like I"/>
    <property type="match status" value="1"/>
</dbReference>
<comment type="caution">
    <text evidence="4">The sequence shown here is derived from an EMBL/GenBank/DDBJ whole genome shotgun (WGS) entry which is preliminary data.</text>
</comment>
<dbReference type="PROSITE" id="PS51257">
    <property type="entry name" value="PROKAR_LIPOPROTEIN"/>
    <property type="match status" value="1"/>
</dbReference>
<protein>
    <submittedName>
        <fullName evidence="4">Purine-binding protein</fullName>
    </submittedName>
</protein>
<dbReference type="InterPro" id="IPR052910">
    <property type="entry name" value="ABC-Purine-Binding"/>
</dbReference>
<feature type="signal peptide" evidence="2">
    <location>
        <begin position="1"/>
        <end position="33"/>
    </location>
</feature>
<dbReference type="Pfam" id="PF02608">
    <property type="entry name" value="Bmp"/>
    <property type="match status" value="1"/>
</dbReference>
<evidence type="ECO:0000256" key="1">
    <source>
        <dbReference type="ARBA" id="ARBA00022729"/>
    </source>
</evidence>
<evidence type="ECO:0000256" key="2">
    <source>
        <dbReference type="SAM" id="SignalP"/>
    </source>
</evidence>
<dbReference type="Proteomes" id="UP001055156">
    <property type="component" value="Unassembled WGS sequence"/>
</dbReference>
<dbReference type="Gene3D" id="3.40.50.2300">
    <property type="match status" value="2"/>
</dbReference>
<dbReference type="PANTHER" id="PTHR43208">
    <property type="entry name" value="ABC TRANSPORTER SUBSTRATE-BINDING PROTEIN"/>
    <property type="match status" value="1"/>
</dbReference>
<keyword evidence="1 2" id="KW-0732">Signal</keyword>
<proteinExistence type="predicted"/>
<dbReference type="InterPro" id="IPR028082">
    <property type="entry name" value="Peripla_BP_I"/>
</dbReference>
<gene>
    <name evidence="4" type="ORF">LKMONMHP_4302</name>
</gene>
<feature type="domain" description="ABC transporter substrate-binding protein PnrA-like" evidence="3">
    <location>
        <begin position="43"/>
        <end position="285"/>
    </location>
</feature>
<dbReference type="EMBL" id="BPQV01000015">
    <property type="protein sequence ID" value="GJE29421.1"/>
    <property type="molecule type" value="Genomic_DNA"/>
</dbReference>
<accession>A0ABQ4TG54</accession>
<evidence type="ECO:0000313" key="4">
    <source>
        <dbReference type="EMBL" id="GJE29421.1"/>
    </source>
</evidence>
<feature type="chain" id="PRO_5045042264" evidence="2">
    <location>
        <begin position="34"/>
        <end position="370"/>
    </location>
</feature>
<dbReference type="InterPro" id="IPR003760">
    <property type="entry name" value="PnrA-like"/>
</dbReference>
<organism evidence="4 5">
    <name type="scientific">Methylobacterium organophilum</name>
    <dbReference type="NCBI Taxonomy" id="410"/>
    <lineage>
        <taxon>Bacteria</taxon>
        <taxon>Pseudomonadati</taxon>
        <taxon>Pseudomonadota</taxon>
        <taxon>Alphaproteobacteria</taxon>
        <taxon>Hyphomicrobiales</taxon>
        <taxon>Methylobacteriaceae</taxon>
        <taxon>Methylobacterium</taxon>
    </lineage>
</organism>
<sequence length="370" mass="39561">MIGRFVSRTAAYAALGLSCAAGLAPALTGPAQAAPFKLEGEPKVAMVLFGPKNDGGWSQAFDESRMRTEQALGIKIPVVENIKESATAIRPAVELFIKRGYNVIIGTAFGYSDTFKELAEKYPKIAFVNGSGTANGPNLESFYGRTYETHYLCGMAAGAASKEGKLGFVAANPFGVVNWTVNAFELGAKQMNPKATTTAIFTGSWNDPVKERAAAEALAGQGIDAIGQHVDTPTPQIVAQEKGIFGTGHHRDMREFAPKATLCSSVWYWDRYLIPTIQKIKAGTWEPAPYGAFVSIKEGGPDIACCGPAVPKEAVAKIMAERQAIIDGKKIYAGPLKDREGKEHVPAGGALSDADLWKMDWFVPGVITQK</sequence>
<evidence type="ECO:0000259" key="3">
    <source>
        <dbReference type="Pfam" id="PF02608"/>
    </source>
</evidence>
<dbReference type="CDD" id="cd19963">
    <property type="entry name" value="PBP1_BMP-like"/>
    <property type="match status" value="1"/>
</dbReference>
<dbReference type="RefSeq" id="WP_238313921.1">
    <property type="nucleotide sequence ID" value="NZ_BPQV01000015.1"/>
</dbReference>
<reference evidence="4" key="1">
    <citation type="journal article" date="2021" name="Front. Microbiol.">
        <title>Comprehensive Comparative Genomics and Phenotyping of Methylobacterium Species.</title>
        <authorList>
            <person name="Alessa O."/>
            <person name="Ogura Y."/>
            <person name="Fujitani Y."/>
            <person name="Takami H."/>
            <person name="Hayashi T."/>
            <person name="Sahin N."/>
            <person name="Tani A."/>
        </authorList>
    </citation>
    <scope>NUCLEOTIDE SEQUENCE</scope>
    <source>
        <strain evidence="4">NBRC 15689</strain>
    </source>
</reference>